<proteinExistence type="predicted"/>
<dbReference type="Gene3D" id="3.40.50.300">
    <property type="entry name" value="P-loop containing nucleotide triphosphate hydrolases"/>
    <property type="match status" value="1"/>
</dbReference>
<dbReference type="PANTHER" id="PTHR11472:SF34">
    <property type="entry name" value="REGULATOR OF TELOMERE ELONGATION HELICASE 1"/>
    <property type="match status" value="1"/>
</dbReference>
<dbReference type="GO" id="GO:0003676">
    <property type="term" value="F:nucleic acid binding"/>
    <property type="evidence" value="ECO:0007669"/>
    <property type="project" value="InterPro"/>
</dbReference>
<dbReference type="GO" id="GO:0070182">
    <property type="term" value="F:DNA polymerase binding"/>
    <property type="evidence" value="ECO:0007669"/>
    <property type="project" value="TreeGrafter"/>
</dbReference>
<dbReference type="GO" id="GO:0003678">
    <property type="term" value="F:DNA helicase activity"/>
    <property type="evidence" value="ECO:0007669"/>
    <property type="project" value="TreeGrafter"/>
</dbReference>
<comment type="caution">
    <text evidence="2">The sequence shown here is derived from an EMBL/GenBank/DDBJ whole genome shotgun (WGS) entry which is preliminary data.</text>
</comment>
<dbReference type="InterPro" id="IPR006555">
    <property type="entry name" value="ATP-dep_Helicase_C"/>
</dbReference>
<dbReference type="InterPro" id="IPR045028">
    <property type="entry name" value="DinG/Rad3-like"/>
</dbReference>
<dbReference type="GO" id="GO:0090657">
    <property type="term" value="P:telomeric loop disassembly"/>
    <property type="evidence" value="ECO:0007669"/>
    <property type="project" value="TreeGrafter"/>
</dbReference>
<dbReference type="SMART" id="SM00491">
    <property type="entry name" value="HELICc2"/>
    <property type="match status" value="1"/>
</dbReference>
<organism evidence="2 3">
    <name type="scientific">Ensete ventricosum</name>
    <name type="common">Abyssinian banana</name>
    <name type="synonym">Musa ensete</name>
    <dbReference type="NCBI Taxonomy" id="4639"/>
    <lineage>
        <taxon>Eukaryota</taxon>
        <taxon>Viridiplantae</taxon>
        <taxon>Streptophyta</taxon>
        <taxon>Embryophyta</taxon>
        <taxon>Tracheophyta</taxon>
        <taxon>Spermatophyta</taxon>
        <taxon>Magnoliopsida</taxon>
        <taxon>Liliopsida</taxon>
        <taxon>Zingiberales</taxon>
        <taxon>Musaceae</taxon>
        <taxon>Ensete</taxon>
    </lineage>
</organism>
<dbReference type="GO" id="GO:0005634">
    <property type="term" value="C:nucleus"/>
    <property type="evidence" value="ECO:0007669"/>
    <property type="project" value="TreeGrafter"/>
</dbReference>
<dbReference type="GO" id="GO:0016818">
    <property type="term" value="F:hydrolase activity, acting on acid anhydrides, in phosphorus-containing anhydrides"/>
    <property type="evidence" value="ECO:0007669"/>
    <property type="project" value="InterPro"/>
</dbReference>
<reference evidence="2 3" key="1">
    <citation type="journal article" date="2014" name="Agronomy (Basel)">
        <title>A Draft Genome Sequence for Ensete ventricosum, the Drought-Tolerant Tree Against Hunger.</title>
        <authorList>
            <person name="Harrison J."/>
            <person name="Moore K.A."/>
            <person name="Paszkiewicz K."/>
            <person name="Jones T."/>
            <person name="Grant M."/>
            <person name="Ambacheew D."/>
            <person name="Muzemil S."/>
            <person name="Studholme D.J."/>
        </authorList>
    </citation>
    <scope>NUCLEOTIDE SEQUENCE [LARGE SCALE GENOMIC DNA]</scope>
</reference>
<accession>A0A427AK18</accession>
<dbReference type="AlphaFoldDB" id="A0A427AK18"/>
<dbReference type="Pfam" id="PF13307">
    <property type="entry name" value="Helicase_C_2"/>
    <property type="match status" value="1"/>
</dbReference>
<dbReference type="Proteomes" id="UP000287651">
    <property type="component" value="Unassembled WGS sequence"/>
</dbReference>
<dbReference type="GO" id="GO:0045910">
    <property type="term" value="P:negative regulation of DNA recombination"/>
    <property type="evidence" value="ECO:0007669"/>
    <property type="project" value="TreeGrafter"/>
</dbReference>
<gene>
    <name evidence="2" type="ORF">B296_00026861</name>
</gene>
<dbReference type="PANTHER" id="PTHR11472">
    <property type="entry name" value="DNA REPAIR DEAD HELICASE RAD3/XP-D SUBFAMILY MEMBER"/>
    <property type="match status" value="1"/>
</dbReference>
<evidence type="ECO:0000313" key="2">
    <source>
        <dbReference type="EMBL" id="RRT76501.1"/>
    </source>
</evidence>
<feature type="domain" description="ATP-dependent helicase C-terminal" evidence="1">
    <location>
        <begin position="2"/>
        <end position="120"/>
    </location>
</feature>
<dbReference type="GO" id="GO:0005524">
    <property type="term" value="F:ATP binding"/>
    <property type="evidence" value="ECO:0007669"/>
    <property type="project" value="InterPro"/>
</dbReference>
<sequence length="120" mass="14000">MVSEGLDFADRAGRAVVVTGLPFSTKTDPKVLFQMKYLELSYVRLKRDYLDHYATLQKKQSKISVYYLQYFRLFMLSLQVLTGEEWYVQQAARAVNQAVGRVIRHSLDYGAIVFCDERYL</sequence>
<dbReference type="InterPro" id="IPR027417">
    <property type="entry name" value="P-loop_NTPase"/>
</dbReference>
<dbReference type="GO" id="GO:1904430">
    <property type="term" value="P:negative regulation of t-circle formation"/>
    <property type="evidence" value="ECO:0007669"/>
    <property type="project" value="TreeGrafter"/>
</dbReference>
<dbReference type="GO" id="GO:0010569">
    <property type="term" value="P:regulation of double-strand break repair via homologous recombination"/>
    <property type="evidence" value="ECO:0007669"/>
    <property type="project" value="TreeGrafter"/>
</dbReference>
<protein>
    <recommendedName>
        <fullName evidence="1">ATP-dependent helicase C-terminal domain-containing protein</fullName>
    </recommendedName>
</protein>
<name>A0A427AK18_ENSVE</name>
<dbReference type="EMBL" id="AMZH03002177">
    <property type="protein sequence ID" value="RRT76501.1"/>
    <property type="molecule type" value="Genomic_DNA"/>
</dbReference>
<evidence type="ECO:0000259" key="1">
    <source>
        <dbReference type="SMART" id="SM00491"/>
    </source>
</evidence>
<evidence type="ECO:0000313" key="3">
    <source>
        <dbReference type="Proteomes" id="UP000287651"/>
    </source>
</evidence>